<name>A0AA88DUV3_FICCA</name>
<dbReference type="AlphaFoldDB" id="A0AA88DUV3"/>
<dbReference type="Gramene" id="FCD_00021795-RA">
    <property type="protein sequence ID" value="FCD_00021795-RA:cds"/>
    <property type="gene ID" value="FCD_00021795"/>
</dbReference>
<protein>
    <submittedName>
        <fullName evidence="1">Uncharacterized protein</fullName>
    </submittedName>
</protein>
<dbReference type="EMBL" id="BTGU01000124">
    <property type="protein sequence ID" value="GMN62141.1"/>
    <property type="molecule type" value="Genomic_DNA"/>
</dbReference>
<reference evidence="1" key="1">
    <citation type="submission" date="2023-07" db="EMBL/GenBank/DDBJ databases">
        <title>draft genome sequence of fig (Ficus carica).</title>
        <authorList>
            <person name="Takahashi T."/>
            <person name="Nishimura K."/>
        </authorList>
    </citation>
    <scope>NUCLEOTIDE SEQUENCE</scope>
</reference>
<dbReference type="Proteomes" id="UP001187192">
    <property type="component" value="Unassembled WGS sequence"/>
</dbReference>
<accession>A0AA88DUV3</accession>
<proteinExistence type="predicted"/>
<comment type="caution">
    <text evidence="1">The sequence shown here is derived from an EMBL/GenBank/DDBJ whole genome shotgun (WGS) entry which is preliminary data.</text>
</comment>
<evidence type="ECO:0000313" key="2">
    <source>
        <dbReference type="Proteomes" id="UP001187192"/>
    </source>
</evidence>
<evidence type="ECO:0000313" key="1">
    <source>
        <dbReference type="EMBL" id="GMN62141.1"/>
    </source>
</evidence>
<sequence>MITTCVWVGSRRWVGSLRRCDPRGLHDLAPSFHLYRESSAATWLRRRLANEISPAWLRA</sequence>
<keyword evidence="2" id="KW-1185">Reference proteome</keyword>
<gene>
    <name evidence="1" type="ORF">TIFTF001_031230</name>
</gene>
<organism evidence="1 2">
    <name type="scientific">Ficus carica</name>
    <name type="common">Common fig</name>
    <dbReference type="NCBI Taxonomy" id="3494"/>
    <lineage>
        <taxon>Eukaryota</taxon>
        <taxon>Viridiplantae</taxon>
        <taxon>Streptophyta</taxon>
        <taxon>Embryophyta</taxon>
        <taxon>Tracheophyta</taxon>
        <taxon>Spermatophyta</taxon>
        <taxon>Magnoliopsida</taxon>
        <taxon>eudicotyledons</taxon>
        <taxon>Gunneridae</taxon>
        <taxon>Pentapetalae</taxon>
        <taxon>rosids</taxon>
        <taxon>fabids</taxon>
        <taxon>Rosales</taxon>
        <taxon>Moraceae</taxon>
        <taxon>Ficeae</taxon>
        <taxon>Ficus</taxon>
    </lineage>
</organism>